<sequence>MTHTNQTIFRTLHALTLLPTISPAIFSVAFDFFKKAHFLSFFSS</sequence>
<evidence type="ECO:0000313" key="3">
    <source>
        <dbReference type="Proteomes" id="UP000011872"/>
    </source>
</evidence>
<comment type="caution">
    <text evidence="2">The sequence shown here is derived from an EMBL/GenBank/DDBJ whole genome shotgun (WGS) entry which is preliminary data.</text>
</comment>
<proteinExistence type="predicted"/>
<keyword evidence="1" id="KW-1133">Transmembrane helix</keyword>
<keyword evidence="1" id="KW-0812">Transmembrane</keyword>
<keyword evidence="1" id="KW-0472">Membrane</keyword>
<organism evidence="2 3">
    <name type="scientific">Helicobacter pylori GAM265BSii</name>
    <dbReference type="NCBI Taxonomy" id="1159049"/>
    <lineage>
        <taxon>Bacteria</taxon>
        <taxon>Pseudomonadati</taxon>
        <taxon>Campylobacterota</taxon>
        <taxon>Epsilonproteobacteria</taxon>
        <taxon>Campylobacterales</taxon>
        <taxon>Helicobacteraceae</taxon>
        <taxon>Helicobacter</taxon>
    </lineage>
</organism>
<feature type="transmembrane region" description="Helical" evidence="1">
    <location>
        <begin position="12"/>
        <end position="33"/>
    </location>
</feature>
<evidence type="ECO:0000313" key="2">
    <source>
        <dbReference type="EMBL" id="EMH29527.1"/>
    </source>
</evidence>
<dbReference type="HOGENOM" id="CLU_205207_0_0_7"/>
<gene>
    <name evidence="2" type="ORF">HMPREF1421_00550</name>
</gene>
<protein>
    <submittedName>
        <fullName evidence="2">Uncharacterized protein</fullName>
    </submittedName>
</protein>
<evidence type="ECO:0000256" key="1">
    <source>
        <dbReference type="SAM" id="Phobius"/>
    </source>
</evidence>
<accession>M3RDR1</accession>
<reference evidence="2 3" key="1">
    <citation type="submission" date="2012-12" db="EMBL/GenBank/DDBJ databases">
        <authorList>
            <person name="Weinstock G."/>
            <person name="Sodergren E."/>
            <person name="Lobos E.A."/>
            <person name="Fulton L."/>
            <person name="Fulton R."/>
            <person name="Courtney L."/>
            <person name="Fronick C."/>
            <person name="O'Laughlin M."/>
            <person name="Godfrey J."/>
            <person name="Wilson R.M."/>
            <person name="Miner T."/>
            <person name="Farmer C."/>
            <person name="Delehaunty K."/>
            <person name="Cordes M."/>
            <person name="Minx P."/>
            <person name="Tomlinson C."/>
            <person name="Chen J."/>
            <person name="Wollam A."/>
            <person name="Pepin K.H."/>
            <person name="Bhonagiri V."/>
            <person name="Zhang X."/>
            <person name="Suruliraj S."/>
            <person name="Antonio M."/>
            <person name="Secka O."/>
            <person name="Thomas J."/>
            <person name="Warren W."/>
            <person name="Mitreva M."/>
            <person name="Mardis E.R."/>
            <person name="Wilson R.K."/>
        </authorList>
    </citation>
    <scope>NUCLEOTIDE SEQUENCE [LARGE SCALE GENOMIC DNA]</scope>
    <source>
        <strain evidence="2 3">GAM265BSii</strain>
    </source>
</reference>
<dbReference type="AlphaFoldDB" id="M3RDR1"/>
<dbReference type="EMBL" id="APDY01000034">
    <property type="protein sequence ID" value="EMH29527.1"/>
    <property type="molecule type" value="Genomic_DNA"/>
</dbReference>
<dbReference type="Proteomes" id="UP000011872">
    <property type="component" value="Unassembled WGS sequence"/>
</dbReference>
<name>M3RDR1_HELPX</name>